<dbReference type="AlphaFoldDB" id="A0AAU9CRI5"/>
<proteinExistence type="predicted"/>
<organism evidence="2 3">
    <name type="scientific">Fulvitalea axinellae</name>
    <dbReference type="NCBI Taxonomy" id="1182444"/>
    <lineage>
        <taxon>Bacteria</taxon>
        <taxon>Pseudomonadati</taxon>
        <taxon>Bacteroidota</taxon>
        <taxon>Cytophagia</taxon>
        <taxon>Cytophagales</taxon>
        <taxon>Persicobacteraceae</taxon>
        <taxon>Fulvitalea</taxon>
    </lineage>
</organism>
<reference evidence="2 3" key="1">
    <citation type="submission" date="2021-12" db="EMBL/GenBank/DDBJ databases">
        <title>Genome sequencing of bacteria with rrn-lacking chromosome and rrn-plasmid.</title>
        <authorList>
            <person name="Anda M."/>
            <person name="Iwasaki W."/>
        </authorList>
    </citation>
    <scope>NUCLEOTIDE SEQUENCE [LARGE SCALE GENOMIC DNA]</scope>
    <source>
        <strain evidence="2 3">DSM 100852</strain>
        <plasmid evidence="2 3">pFA6</plasmid>
    </source>
</reference>
<dbReference type="KEGG" id="fax:FUAX_51950"/>
<dbReference type="RefSeq" id="WP_338396059.1">
    <property type="nucleotide sequence ID" value="NZ_AP025320.1"/>
</dbReference>
<evidence type="ECO:0000313" key="3">
    <source>
        <dbReference type="Proteomes" id="UP001348817"/>
    </source>
</evidence>
<dbReference type="EMBL" id="AP025320">
    <property type="protein sequence ID" value="BDD12763.1"/>
    <property type="molecule type" value="Genomic_DNA"/>
</dbReference>
<dbReference type="Proteomes" id="UP001348817">
    <property type="component" value="Plasmid pFA6"/>
</dbReference>
<evidence type="ECO:0000256" key="1">
    <source>
        <dbReference type="SAM" id="MobiDB-lite"/>
    </source>
</evidence>
<evidence type="ECO:0008006" key="4">
    <source>
        <dbReference type="Google" id="ProtNLM"/>
    </source>
</evidence>
<keyword evidence="2" id="KW-0614">Plasmid</keyword>
<gene>
    <name evidence="2" type="ORF">FUAX_51950</name>
</gene>
<accession>A0AAU9CRI5</accession>
<sequence length="407" mass="45965">MFEERKYSGRSSGSRASGGGRSLMPPEPYVPGIMEGRPLSPRWQMLDKVTKVAEGESGNVFEVTIYGGGTYFLKVGNNSRESLKEAYATNFIHIMGEETGVYVPVTQYCPRGERDYNDLFLRLKFEEGEGEDKWAELLRKKLTDLKTKGFLLMEKVVGETRVPDHCDPASVEWYEKHPEVSVWIGQMLGMDVVMGNWDRFLQIFHPENFLFLPKSQGVMAIDQTVSFNMLNDFTNRVLHSDGELMKTVSPHTMRCNTADNDNYEEGAFGLSRLANSEKFMLAGQVSEKLGVLLKDFTQKFLAGGSGDSAIFSWFFPTMEINFMPDMALMEAGFMQALLSITRSPDLMDKLTKANPSSGFFEESKGVGMNVRKLSRLLEESEVRKKARGLIARIFQEKSLDPADFVRK</sequence>
<keyword evidence="3" id="KW-1185">Reference proteome</keyword>
<protein>
    <recommendedName>
        <fullName evidence="4">Actin-fragmin kinase catalytic domain-containing protein</fullName>
    </recommendedName>
</protein>
<name>A0AAU9CRI5_9BACT</name>
<evidence type="ECO:0000313" key="2">
    <source>
        <dbReference type="EMBL" id="BDD12763.1"/>
    </source>
</evidence>
<geneLocation type="plasmid" evidence="2 3">
    <name>pFA6</name>
</geneLocation>
<feature type="region of interest" description="Disordered" evidence="1">
    <location>
        <begin position="1"/>
        <end position="29"/>
    </location>
</feature>